<evidence type="ECO:0000313" key="2">
    <source>
        <dbReference type="EMBL" id="MDR7083596.1"/>
    </source>
</evidence>
<proteinExistence type="predicted"/>
<comment type="caution">
    <text evidence="2">The sequence shown here is derived from an EMBL/GenBank/DDBJ whole genome shotgun (WGS) entry which is preliminary data.</text>
</comment>
<feature type="domain" description="HTH lacI-type" evidence="1">
    <location>
        <begin position="2"/>
        <end position="24"/>
    </location>
</feature>
<dbReference type="Proteomes" id="UP001252243">
    <property type="component" value="Unassembled WGS sequence"/>
</dbReference>
<dbReference type="Pfam" id="PF00356">
    <property type="entry name" value="LacI"/>
    <property type="match status" value="1"/>
</dbReference>
<reference evidence="2 3" key="1">
    <citation type="submission" date="2023-07" db="EMBL/GenBank/DDBJ databases">
        <title>Sorghum-associated microbial communities from plants grown in Nebraska, USA.</title>
        <authorList>
            <person name="Schachtman D."/>
        </authorList>
    </citation>
    <scope>NUCLEOTIDE SEQUENCE [LARGE SCALE GENOMIC DNA]</scope>
    <source>
        <strain evidence="2 3">BE167</strain>
    </source>
</reference>
<gene>
    <name evidence="2" type="ORF">J2X01_002891</name>
</gene>
<dbReference type="SUPFAM" id="SSF47413">
    <property type="entry name" value="lambda repressor-like DNA-binding domains"/>
    <property type="match status" value="1"/>
</dbReference>
<dbReference type="EMBL" id="JAVDVQ010000012">
    <property type="protein sequence ID" value="MDR7083596.1"/>
    <property type="molecule type" value="Genomic_DNA"/>
</dbReference>
<sequence>MVTIRDVTKHAGVSPATVSRVVNGWWATPTKPGNASRPQS</sequence>
<dbReference type="InterPro" id="IPR000843">
    <property type="entry name" value="HTH_LacI"/>
</dbReference>
<accession>A0ABU1UEH8</accession>
<dbReference type="PRINTS" id="PR00036">
    <property type="entry name" value="HTHLACI"/>
</dbReference>
<keyword evidence="2" id="KW-0238">DNA-binding</keyword>
<dbReference type="GO" id="GO:0003677">
    <property type="term" value="F:DNA binding"/>
    <property type="evidence" value="ECO:0007669"/>
    <property type="project" value="UniProtKB-KW"/>
</dbReference>
<keyword evidence="3" id="KW-1185">Reference proteome</keyword>
<dbReference type="PROSITE" id="PS50932">
    <property type="entry name" value="HTH_LACI_2"/>
    <property type="match status" value="1"/>
</dbReference>
<name>A0ABU1UEH8_9MICC</name>
<evidence type="ECO:0000259" key="1">
    <source>
        <dbReference type="PROSITE" id="PS50932"/>
    </source>
</evidence>
<organism evidence="2 3">
    <name type="scientific">Arthrobacter ginsengisoli</name>
    <dbReference type="NCBI Taxonomy" id="1356565"/>
    <lineage>
        <taxon>Bacteria</taxon>
        <taxon>Bacillati</taxon>
        <taxon>Actinomycetota</taxon>
        <taxon>Actinomycetes</taxon>
        <taxon>Micrococcales</taxon>
        <taxon>Micrococcaceae</taxon>
        <taxon>Arthrobacter</taxon>
    </lineage>
</organism>
<dbReference type="RefSeq" id="WP_310058581.1">
    <property type="nucleotide sequence ID" value="NZ_JAVDVQ010000012.1"/>
</dbReference>
<dbReference type="InterPro" id="IPR010982">
    <property type="entry name" value="Lambda_DNA-bd_dom_sf"/>
</dbReference>
<evidence type="ECO:0000313" key="3">
    <source>
        <dbReference type="Proteomes" id="UP001252243"/>
    </source>
</evidence>
<dbReference type="Gene3D" id="1.10.260.40">
    <property type="entry name" value="lambda repressor-like DNA-binding domains"/>
    <property type="match status" value="1"/>
</dbReference>
<protein>
    <submittedName>
        <fullName evidence="2">DNA-binding LacI/PurR family transcriptional regulator</fullName>
    </submittedName>
</protein>